<proteinExistence type="predicted"/>
<evidence type="ECO:0000256" key="1">
    <source>
        <dbReference type="SAM" id="MobiDB-lite"/>
    </source>
</evidence>
<dbReference type="AlphaFoldDB" id="A0A0H5RVN3"/>
<dbReference type="Proteomes" id="UP000199147">
    <property type="component" value="Unassembled WGS sequence"/>
</dbReference>
<name>A0A0H5RVN3_9MYCO</name>
<evidence type="ECO:0000313" key="2">
    <source>
        <dbReference type="EMBL" id="CRZ17836.1"/>
    </source>
</evidence>
<dbReference type="EMBL" id="CWKH01000002">
    <property type="protein sequence ID" value="CRZ17836.1"/>
    <property type="molecule type" value="Genomic_DNA"/>
</dbReference>
<feature type="compositionally biased region" description="Pro residues" evidence="1">
    <location>
        <begin position="248"/>
        <end position="262"/>
    </location>
</feature>
<protein>
    <submittedName>
        <fullName evidence="2">Uncharacterized protein</fullName>
    </submittedName>
</protein>
<keyword evidence="3" id="KW-1185">Reference proteome</keyword>
<evidence type="ECO:0000313" key="3">
    <source>
        <dbReference type="Proteomes" id="UP000199147"/>
    </source>
</evidence>
<reference evidence="3" key="1">
    <citation type="submission" date="2015-07" db="EMBL/GenBank/DDBJ databases">
        <authorList>
            <person name="Urmite Genomes"/>
        </authorList>
    </citation>
    <scope>NUCLEOTIDE SEQUENCE [LARGE SCALE GENOMIC DNA]</scope>
    <source>
        <strain evidence="3">type strain: ATCC 49404</strain>
    </source>
</reference>
<feature type="region of interest" description="Disordered" evidence="1">
    <location>
        <begin position="178"/>
        <end position="202"/>
    </location>
</feature>
<dbReference type="RefSeq" id="WP_235625455.1">
    <property type="nucleotide sequence ID" value="NZ_CWKH01000002.1"/>
</dbReference>
<organism evidence="2 3">
    <name type="scientific">Mycolicibacterium neworleansense</name>
    <dbReference type="NCBI Taxonomy" id="146018"/>
    <lineage>
        <taxon>Bacteria</taxon>
        <taxon>Bacillati</taxon>
        <taxon>Actinomycetota</taxon>
        <taxon>Actinomycetes</taxon>
        <taxon>Mycobacteriales</taxon>
        <taxon>Mycobacteriaceae</taxon>
        <taxon>Mycolicibacterium</taxon>
    </lineage>
</organism>
<gene>
    <name evidence="2" type="ORF">BN2156_04731</name>
</gene>
<dbReference type="STRING" id="146018.BN2156_04731"/>
<feature type="compositionally biased region" description="Polar residues" evidence="1">
    <location>
        <begin position="184"/>
        <end position="196"/>
    </location>
</feature>
<feature type="region of interest" description="Disordered" evidence="1">
    <location>
        <begin position="224"/>
        <end position="262"/>
    </location>
</feature>
<sequence length="262" mass="27746" precursor="true">MLTTSTIGRAFSGLLALTVITTGCTQPEPSAPNTSSTTSSVPTADDILQYSNRWIQNPNIDLMSPEGTFVRAAVESLDRVGYGRGSGIKAIEDAGYPGFSHAFNNVKDPDIFGLPGGKDRDQVGTMYWEVVATHRNGDLVTAGVCAYGSMVAAKEYGGGYRSSGRQLPAGSARWITFGPDQALPGTQQVAPPSNQRGPRRTPKVNVFGTWVITDYKVLGADTDLPQCSSTLAPGTPPGAPNDYFVQPEPLPTLPPDPGWPES</sequence>
<accession>A0A0H5RVN3</accession>